<dbReference type="RefSeq" id="WP_182807758.1">
    <property type="nucleotide sequence ID" value="NZ_JACJFM010000004.1"/>
</dbReference>
<sequence length="460" mass="51975">MNHHTQQIPGNLIPDKPLSRILYYFLLLLFFILVSLSAQAEDNSSQVSTDMSQVKTISFKRGLSETDKACVSCHQKVQPGIVSDWKDSRHSHVSVGCNDCHQADKNQPDARLHNKGELKNVYITPLVSPAVCGRCHSQEQEQFNQSGHFRSYRQIIPKDSLHALVKVHEGRNNKELGNAPDETGCMQCHGTKIRLDKEGKPSPETWPNMGMGNIYPDGSTGNCAACHTRHKFSIAEARKPAACASCHLGPDHPDIEVYNNSKHGHIFNADGNNWKWDSPPDGWEPGDYRAPTCATCHMSGIGELNTTHNINERLYWNLWAKVSKVRNSDDVMSPLLGNGPEGRKKMEQVCSSCHSTTHTKGFFKQGDKAVKLYNVEYYAPAKAMLDELKSKGLLKDNPWIDEFQITFYHLWHHEGRRARHGAMMGAPDYAHWHGFFELQQDLYKLKAIHQKRLETGKIED</sequence>
<gene>
    <name evidence="4" type="ORF">H4O21_05075</name>
</gene>
<evidence type="ECO:0000256" key="1">
    <source>
        <dbReference type="ARBA" id="ARBA00022729"/>
    </source>
</evidence>
<dbReference type="EMBL" id="JACJFM010000004">
    <property type="protein sequence ID" value="MBB1485979.1"/>
    <property type="molecule type" value="Genomic_DNA"/>
</dbReference>
<dbReference type="Gene3D" id="1.10.780.10">
    <property type="entry name" value="Hydroxylamine Oxidoreductase, Chain A, domain 1"/>
    <property type="match status" value="1"/>
</dbReference>
<keyword evidence="2" id="KW-0812">Transmembrane</keyword>
<organism evidence="4 5">
    <name type="scientific">Oceanospirillum sediminis</name>
    <dbReference type="NCBI Taxonomy" id="2760088"/>
    <lineage>
        <taxon>Bacteria</taxon>
        <taxon>Pseudomonadati</taxon>
        <taxon>Pseudomonadota</taxon>
        <taxon>Gammaproteobacteria</taxon>
        <taxon>Oceanospirillales</taxon>
        <taxon>Oceanospirillaceae</taxon>
        <taxon>Oceanospirillum</taxon>
    </lineage>
</organism>
<name>A0A839IN99_9GAMM</name>
<evidence type="ECO:0000313" key="4">
    <source>
        <dbReference type="EMBL" id="MBB1485979.1"/>
    </source>
</evidence>
<feature type="domain" description="Cytochrome c-552/4" evidence="3">
    <location>
        <begin position="131"/>
        <end position="198"/>
    </location>
</feature>
<proteinExistence type="predicted"/>
<dbReference type="InterPro" id="IPR036280">
    <property type="entry name" value="Multihaem_cyt_sf"/>
</dbReference>
<dbReference type="PANTHER" id="PTHR35038">
    <property type="entry name" value="DISSIMILATORY SULFITE REDUCTASE SIRA"/>
    <property type="match status" value="1"/>
</dbReference>
<reference evidence="4 5" key="1">
    <citation type="submission" date="2020-08" db="EMBL/GenBank/DDBJ databases">
        <title>Oceanospirillum sp. nov. isolated from marine sediment.</title>
        <authorList>
            <person name="Ji X."/>
        </authorList>
    </citation>
    <scope>NUCLEOTIDE SEQUENCE [LARGE SCALE GENOMIC DNA]</scope>
    <source>
        <strain evidence="4 5">D5</strain>
    </source>
</reference>
<dbReference type="Proteomes" id="UP000565262">
    <property type="component" value="Unassembled WGS sequence"/>
</dbReference>
<dbReference type="Gene3D" id="1.20.850.10">
    <property type="entry name" value="Hydroxylamine Oxidoreductase, Chain A, domain 2"/>
    <property type="match status" value="1"/>
</dbReference>
<dbReference type="AlphaFoldDB" id="A0A839IN99"/>
<dbReference type="InterPro" id="IPR051829">
    <property type="entry name" value="Multiheme_Cytochr_ET"/>
</dbReference>
<comment type="caution">
    <text evidence="4">The sequence shown here is derived from an EMBL/GenBank/DDBJ whole genome shotgun (WGS) entry which is preliminary data.</text>
</comment>
<dbReference type="SUPFAM" id="SSF48695">
    <property type="entry name" value="Multiheme cytochromes"/>
    <property type="match status" value="1"/>
</dbReference>
<dbReference type="Pfam" id="PF13435">
    <property type="entry name" value="Cytochrome_C554"/>
    <property type="match status" value="1"/>
</dbReference>
<keyword evidence="2" id="KW-0472">Membrane</keyword>
<keyword evidence="5" id="KW-1185">Reference proteome</keyword>
<keyword evidence="1" id="KW-0732">Signal</keyword>
<accession>A0A839IN99</accession>
<protein>
    <submittedName>
        <fullName evidence="4">Beta-ketoacyl-ACP synthase</fullName>
    </submittedName>
</protein>
<keyword evidence="2" id="KW-1133">Transmembrane helix</keyword>
<dbReference type="PANTHER" id="PTHR35038:SF8">
    <property type="entry name" value="C-TYPE POLYHEME CYTOCHROME OMCC"/>
    <property type="match status" value="1"/>
</dbReference>
<dbReference type="Pfam" id="PF13447">
    <property type="entry name" value="Multi-haem_cyto"/>
    <property type="match status" value="1"/>
</dbReference>
<feature type="transmembrane region" description="Helical" evidence="2">
    <location>
        <begin position="21"/>
        <end position="38"/>
    </location>
</feature>
<dbReference type="InterPro" id="IPR023155">
    <property type="entry name" value="Cyt_c-552/4"/>
</dbReference>
<evidence type="ECO:0000256" key="2">
    <source>
        <dbReference type="SAM" id="Phobius"/>
    </source>
</evidence>
<evidence type="ECO:0000259" key="3">
    <source>
        <dbReference type="Pfam" id="PF13435"/>
    </source>
</evidence>
<evidence type="ECO:0000313" key="5">
    <source>
        <dbReference type="Proteomes" id="UP000565262"/>
    </source>
</evidence>